<sequence>MDPNLVLKPALKSSTTGVTGLANKIRNIEGNLRMPVRNVTLTKPLNDVASQENVSSGWDDSNVHSMKSSFVNIVAAVKDVPPKLNFRTLLSTS</sequence>
<evidence type="ECO:0000313" key="1">
    <source>
        <dbReference type="EMBL" id="GFD29914.1"/>
    </source>
</evidence>
<comment type="caution">
    <text evidence="1">The sequence shown here is derived from an EMBL/GenBank/DDBJ whole genome shotgun (WGS) entry which is preliminary data.</text>
</comment>
<name>A0A699VE06_TANCI</name>
<dbReference type="EMBL" id="BKCJ011399116">
    <property type="protein sequence ID" value="GFD29914.1"/>
    <property type="molecule type" value="Genomic_DNA"/>
</dbReference>
<accession>A0A699VE06</accession>
<dbReference type="AlphaFoldDB" id="A0A699VE06"/>
<gene>
    <name evidence="1" type="ORF">Tci_901883</name>
</gene>
<protein>
    <submittedName>
        <fullName evidence="1">Uncharacterized protein</fullName>
    </submittedName>
</protein>
<proteinExistence type="predicted"/>
<reference evidence="1" key="1">
    <citation type="journal article" date="2019" name="Sci. Rep.">
        <title>Draft genome of Tanacetum cinerariifolium, the natural source of mosquito coil.</title>
        <authorList>
            <person name="Yamashiro T."/>
            <person name="Shiraishi A."/>
            <person name="Satake H."/>
            <person name="Nakayama K."/>
        </authorList>
    </citation>
    <scope>NUCLEOTIDE SEQUENCE</scope>
</reference>
<organism evidence="1">
    <name type="scientific">Tanacetum cinerariifolium</name>
    <name type="common">Dalmatian daisy</name>
    <name type="synonym">Chrysanthemum cinerariifolium</name>
    <dbReference type="NCBI Taxonomy" id="118510"/>
    <lineage>
        <taxon>Eukaryota</taxon>
        <taxon>Viridiplantae</taxon>
        <taxon>Streptophyta</taxon>
        <taxon>Embryophyta</taxon>
        <taxon>Tracheophyta</taxon>
        <taxon>Spermatophyta</taxon>
        <taxon>Magnoliopsida</taxon>
        <taxon>eudicotyledons</taxon>
        <taxon>Gunneridae</taxon>
        <taxon>Pentapetalae</taxon>
        <taxon>asterids</taxon>
        <taxon>campanulids</taxon>
        <taxon>Asterales</taxon>
        <taxon>Asteraceae</taxon>
        <taxon>Asteroideae</taxon>
        <taxon>Anthemideae</taxon>
        <taxon>Anthemidinae</taxon>
        <taxon>Tanacetum</taxon>
    </lineage>
</organism>
<feature type="non-terminal residue" evidence="1">
    <location>
        <position position="93"/>
    </location>
</feature>